<evidence type="ECO:0000256" key="3">
    <source>
        <dbReference type="ARBA" id="ARBA00022475"/>
    </source>
</evidence>
<dbReference type="PANTHER" id="PTHR43386">
    <property type="entry name" value="OLIGOPEPTIDE TRANSPORT SYSTEM PERMEASE PROTEIN APPC"/>
    <property type="match status" value="1"/>
</dbReference>
<feature type="compositionally biased region" description="Basic and acidic residues" evidence="7">
    <location>
        <begin position="446"/>
        <end position="457"/>
    </location>
</feature>
<dbReference type="Pfam" id="PF00496">
    <property type="entry name" value="SBP_bac_5"/>
    <property type="match status" value="1"/>
</dbReference>
<feature type="compositionally biased region" description="Low complexity" evidence="7">
    <location>
        <begin position="1342"/>
        <end position="1370"/>
    </location>
</feature>
<dbReference type="InterPro" id="IPR029058">
    <property type="entry name" value="AB_hydrolase_fold"/>
</dbReference>
<evidence type="ECO:0000256" key="5">
    <source>
        <dbReference type="ARBA" id="ARBA00022989"/>
    </source>
</evidence>
<feature type="transmembrane region" description="Helical" evidence="8">
    <location>
        <begin position="509"/>
        <end position="529"/>
    </location>
</feature>
<accession>A0ABR0B8Q5</accession>
<dbReference type="SUPFAM" id="SSF161098">
    <property type="entry name" value="MetI-like"/>
    <property type="match status" value="1"/>
</dbReference>
<dbReference type="EMBL" id="JAOYFB010000041">
    <property type="protein sequence ID" value="KAK4044966.1"/>
    <property type="molecule type" value="Genomic_DNA"/>
</dbReference>
<keyword evidence="6 8" id="KW-0472">Membrane</keyword>
<keyword evidence="5 8" id="KW-1133">Transmembrane helix</keyword>
<keyword evidence="4 8" id="KW-0812">Transmembrane</keyword>
<feature type="region of interest" description="Disordered" evidence="7">
    <location>
        <begin position="792"/>
        <end position="822"/>
    </location>
</feature>
<dbReference type="InterPro" id="IPR050366">
    <property type="entry name" value="BP-dependent_transpt_permease"/>
</dbReference>
<feature type="compositionally biased region" description="Basic residues" evidence="7">
    <location>
        <begin position="985"/>
        <end position="999"/>
    </location>
</feature>
<feature type="domain" description="ABC transmembrane type-1" evidence="9">
    <location>
        <begin position="574"/>
        <end position="783"/>
    </location>
</feature>
<feature type="transmembrane region" description="Helical" evidence="8">
    <location>
        <begin position="1252"/>
        <end position="1273"/>
    </location>
</feature>
<dbReference type="PRINTS" id="PR00111">
    <property type="entry name" value="ABHYDROLASE"/>
</dbReference>
<dbReference type="Gene3D" id="3.10.105.10">
    <property type="entry name" value="Dipeptide-binding Protein, Domain 3"/>
    <property type="match status" value="1"/>
</dbReference>
<feature type="compositionally biased region" description="Basic and acidic residues" evidence="7">
    <location>
        <begin position="1000"/>
        <end position="1011"/>
    </location>
</feature>
<dbReference type="Gene3D" id="3.40.190.10">
    <property type="entry name" value="Periplasmic binding protein-like II"/>
    <property type="match status" value="2"/>
</dbReference>
<protein>
    <recommendedName>
        <fullName evidence="9">ABC transmembrane type-1 domain-containing protein</fullName>
    </recommendedName>
</protein>
<dbReference type="SUPFAM" id="SSF53474">
    <property type="entry name" value="alpha/beta-Hydrolases"/>
    <property type="match status" value="1"/>
</dbReference>
<sequence>MMDQISGTCPQAMTKYVRPTTRGVHASGGNRDASETPNRFHDAGRFRVGAPDPLPLRSTKRSSRVFSAVADARRCKTDPSQFRDVTARGLRVRFTEAGSLDVPPPVATDFANDEEGFDGDNPSSTPPPNVPVVCVHGFLSSRRVWDRVLPRLAATRRVICPDLPGFGESEKPDPARYSSAVDSLAESLLDVASAVGASRFDLIGHGLGGGVALALAVRHPSVVQRLVLVAPHVFPADPPLLLRAARWPVLGRLLFKQVYGRTAIERLVLDETDSEARERAGERLFAYFNAPEAREAAYATLEAMSDTRTLVATLPRVLAESLVVWGRDDRRYPVTQARRLCRELGGARLEVLECGPTPQEDLPEPFADAVFDFLDGPSRAPRRAPSRRQPAPVTSYSNTRNLPPVTAREAAFPQRRSTTPPPGPAASPSRRPPPVADGRGRFPSAAERRTIDARAPRETAPTDTTSSALRFPEVAARASEEEEPPPANEAMTLAAARTGLRRLLGDRTIAVGASLLGACALFSLVLPWAGQNPYLSDSSHGMDGAGEPLPPSPLHFLGTDRLFRDEAVRLAIAGRHSLRIGLLAALIAAALGTAVGIVAGWTEGSEPPAKSAPVGRRLLGLFPTADTALSFLIDVGLSFPFLLLVMALSAAAERTNEGTIILTLGFSGWLGIARLIRSRVLELRHRDFITAARAFGQSTFRIFLLHLLPNVFGTVIVTGTLAAGQMIVAEAALSWLGAGLSPPEPSWGRMLAEGQEVFPASPWLLLAPVAMLVASSLGFNLLGEGLRDRFEEKRQARPSARAPTKPGVSRAPGDAPRDGGRLTVAANGDLATLDPAVANGGGATSPLQLIYAGLVDYDRTGALVPSLAERFTVRADGLEVAVVLRPGRRFHAGSEVPADAVVRSFERALAKETPNPNAGFFAPLVGFAAYTTGKAPHLEGVRATEATRATRSVSRPIRAGSPSATSKRRCKWGRSDEHRAASIQRRPRPSGGRRRHRPRRDSESPRVEPDGAHATGAPWRRREDRQAALSILRSRPSKGTSSRSRSPRRLCGDDSLLRTPAEPLRGDVANPSATARAHRHPFGAADGQLPAYMAITHRAKTAAISPQGWVADYPESGDFLEPLFHSRAINPEDSNNSAFYANPELDALLDKARTTVEPATRAALYNQAEQRICDDAPWAFTFGFRYYDVRQPYVRGYTPHPYCSRKDGDGAAADAWPVEGASPLPTLGPSVRDRQQECLERRRAEGPMIARILARIARGIALVAAVVTLTFFVNAVLPSDPARMVAGPQARPADVAKIRISLGLDRPPLVRFGRFARRILHISREVAGPTDGAPNGHENCGSSAPSTSISAEASSSAGPSSSPSASASRGPSPPPPPRSSFRGCSVSSSPSSPSAGRGRSPIAAPSAERS</sequence>
<feature type="transmembrane region" description="Helical" evidence="8">
    <location>
        <begin position="580"/>
        <end position="601"/>
    </location>
</feature>
<feature type="region of interest" description="Disordered" evidence="7">
    <location>
        <begin position="943"/>
        <end position="1077"/>
    </location>
</feature>
<feature type="region of interest" description="Disordered" evidence="7">
    <location>
        <begin position="373"/>
        <end position="487"/>
    </location>
</feature>
<evidence type="ECO:0000256" key="4">
    <source>
        <dbReference type="ARBA" id="ARBA00022692"/>
    </source>
</evidence>
<feature type="compositionally biased region" description="Basic and acidic residues" evidence="7">
    <location>
        <begin position="32"/>
        <end position="44"/>
    </location>
</feature>
<evidence type="ECO:0000256" key="1">
    <source>
        <dbReference type="ARBA" id="ARBA00004651"/>
    </source>
</evidence>
<evidence type="ECO:0000256" key="7">
    <source>
        <dbReference type="SAM" id="MobiDB-lite"/>
    </source>
</evidence>
<dbReference type="Gene3D" id="3.40.50.1820">
    <property type="entry name" value="alpha/beta hydrolase"/>
    <property type="match status" value="1"/>
</dbReference>
<dbReference type="PROSITE" id="PS50928">
    <property type="entry name" value="ABC_TM1"/>
    <property type="match status" value="1"/>
</dbReference>
<comment type="subcellular location">
    <subcellularLocation>
        <location evidence="1">Cell membrane</location>
        <topology evidence="1">Multi-pass membrane protein</topology>
    </subcellularLocation>
</comment>
<feature type="region of interest" description="Disordered" evidence="7">
    <location>
        <begin position="1327"/>
        <end position="1410"/>
    </location>
</feature>
<dbReference type="InterPro" id="IPR000515">
    <property type="entry name" value="MetI-like"/>
</dbReference>
<dbReference type="InterPro" id="IPR035906">
    <property type="entry name" value="MetI-like_sf"/>
</dbReference>
<dbReference type="InterPro" id="IPR000914">
    <property type="entry name" value="SBP_5_dom"/>
</dbReference>
<keyword evidence="3" id="KW-1003">Cell membrane</keyword>
<feature type="region of interest" description="Disordered" evidence="7">
    <location>
        <begin position="1"/>
        <end position="44"/>
    </location>
</feature>
<dbReference type="Pfam" id="PF00528">
    <property type="entry name" value="BPD_transp_1"/>
    <property type="match status" value="1"/>
</dbReference>
<name>A0ABR0B8Q5_9CRUS</name>
<organism evidence="10 11">
    <name type="scientific">Daphnia magna</name>
    <dbReference type="NCBI Taxonomy" id="35525"/>
    <lineage>
        <taxon>Eukaryota</taxon>
        <taxon>Metazoa</taxon>
        <taxon>Ecdysozoa</taxon>
        <taxon>Arthropoda</taxon>
        <taxon>Crustacea</taxon>
        <taxon>Branchiopoda</taxon>
        <taxon>Diplostraca</taxon>
        <taxon>Cladocera</taxon>
        <taxon>Anomopoda</taxon>
        <taxon>Daphniidae</taxon>
        <taxon>Daphnia</taxon>
    </lineage>
</organism>
<gene>
    <name evidence="10" type="ORF">OUZ56_032372</name>
</gene>
<comment type="caution">
    <text evidence="10">The sequence shown here is derived from an EMBL/GenBank/DDBJ whole genome shotgun (WGS) entry which is preliminary data.</text>
</comment>
<dbReference type="Proteomes" id="UP001234178">
    <property type="component" value="Unassembled WGS sequence"/>
</dbReference>
<evidence type="ECO:0000313" key="10">
    <source>
        <dbReference type="EMBL" id="KAK4044966.1"/>
    </source>
</evidence>
<feature type="transmembrane region" description="Helical" evidence="8">
    <location>
        <begin position="703"/>
        <end position="728"/>
    </location>
</feature>
<evidence type="ECO:0000256" key="2">
    <source>
        <dbReference type="ARBA" id="ARBA00022448"/>
    </source>
</evidence>
<feature type="compositionally biased region" description="Low complexity" evidence="7">
    <location>
        <begin position="1379"/>
        <end position="1401"/>
    </location>
</feature>
<dbReference type="PANTHER" id="PTHR43386:SF1">
    <property type="entry name" value="D,D-DIPEPTIDE TRANSPORT SYSTEM PERMEASE PROTEIN DDPC-RELATED"/>
    <property type="match status" value="1"/>
</dbReference>
<evidence type="ECO:0000313" key="11">
    <source>
        <dbReference type="Proteomes" id="UP001234178"/>
    </source>
</evidence>
<dbReference type="Pfam" id="PF19300">
    <property type="entry name" value="BPD_transp_1_N"/>
    <property type="match status" value="1"/>
</dbReference>
<dbReference type="Gene3D" id="1.10.3720.10">
    <property type="entry name" value="MetI-like"/>
    <property type="match status" value="1"/>
</dbReference>
<evidence type="ECO:0000256" key="6">
    <source>
        <dbReference type="ARBA" id="ARBA00023136"/>
    </source>
</evidence>
<feature type="compositionally biased region" description="Pro residues" evidence="7">
    <location>
        <begin position="419"/>
        <end position="435"/>
    </location>
</feature>
<dbReference type="InterPro" id="IPR000073">
    <property type="entry name" value="AB_hydrolase_1"/>
</dbReference>
<dbReference type="Pfam" id="PF00561">
    <property type="entry name" value="Abhydrolase_1"/>
    <property type="match status" value="1"/>
</dbReference>
<evidence type="ECO:0000259" key="9">
    <source>
        <dbReference type="PROSITE" id="PS50928"/>
    </source>
</evidence>
<dbReference type="InterPro" id="IPR045621">
    <property type="entry name" value="BPD_transp_1_N"/>
</dbReference>
<keyword evidence="11" id="KW-1185">Reference proteome</keyword>
<evidence type="ECO:0000256" key="8">
    <source>
        <dbReference type="SAM" id="Phobius"/>
    </source>
</evidence>
<proteinExistence type="predicted"/>
<feature type="transmembrane region" description="Helical" evidence="8">
    <location>
        <begin position="631"/>
        <end position="652"/>
    </location>
</feature>
<reference evidence="10 11" key="1">
    <citation type="journal article" date="2023" name="Nucleic Acids Res.">
        <title>The hologenome of Daphnia magna reveals possible DNA methylation and microbiome-mediated evolution of the host genome.</title>
        <authorList>
            <person name="Chaturvedi A."/>
            <person name="Li X."/>
            <person name="Dhandapani V."/>
            <person name="Marshall H."/>
            <person name="Kissane S."/>
            <person name="Cuenca-Cambronero M."/>
            <person name="Asole G."/>
            <person name="Calvet F."/>
            <person name="Ruiz-Romero M."/>
            <person name="Marangio P."/>
            <person name="Guigo R."/>
            <person name="Rago D."/>
            <person name="Mirbahai L."/>
            <person name="Eastwood N."/>
            <person name="Colbourne J.K."/>
            <person name="Zhou J."/>
            <person name="Mallon E."/>
            <person name="Orsini L."/>
        </authorList>
    </citation>
    <scope>NUCLEOTIDE SEQUENCE [LARGE SCALE GENOMIC DNA]</scope>
    <source>
        <strain evidence="10">LRV0_1</strain>
    </source>
</reference>
<dbReference type="SUPFAM" id="SSF53850">
    <property type="entry name" value="Periplasmic binding protein-like II"/>
    <property type="match status" value="2"/>
</dbReference>
<keyword evidence="2" id="KW-0813">Transport</keyword>
<feature type="compositionally biased region" description="Polar residues" evidence="7">
    <location>
        <begin position="1"/>
        <end position="11"/>
    </location>
</feature>
<dbReference type="CDD" id="cd06261">
    <property type="entry name" value="TM_PBP2"/>
    <property type="match status" value="1"/>
</dbReference>